<keyword evidence="1" id="KW-0472">Membrane</keyword>
<dbReference type="InterPro" id="IPR036938">
    <property type="entry name" value="PAP2/HPO_sf"/>
</dbReference>
<dbReference type="SUPFAM" id="SSF48317">
    <property type="entry name" value="Acid phosphatase/Vanadium-dependent haloperoxidase"/>
    <property type="match status" value="1"/>
</dbReference>
<feature type="transmembrane region" description="Helical" evidence="1">
    <location>
        <begin position="117"/>
        <end position="138"/>
    </location>
</feature>
<name>A0A836HLJ7_LEIEN</name>
<dbReference type="OrthoDB" id="302705at2759"/>
<dbReference type="Proteomes" id="UP000674179">
    <property type="component" value="Chromosome 23"/>
</dbReference>
<organism evidence="2 3">
    <name type="scientific">Leishmania enriettii</name>
    <dbReference type="NCBI Taxonomy" id="5663"/>
    <lineage>
        <taxon>Eukaryota</taxon>
        <taxon>Discoba</taxon>
        <taxon>Euglenozoa</taxon>
        <taxon>Kinetoplastea</taxon>
        <taxon>Metakinetoplastina</taxon>
        <taxon>Trypanosomatida</taxon>
        <taxon>Trypanosomatidae</taxon>
        <taxon>Leishmaniinae</taxon>
        <taxon>Leishmania</taxon>
    </lineage>
</organism>
<protein>
    <recommendedName>
        <fullName evidence="4">Phosphatidic acid phosphatase type 2/haloperoxidase domain-containing protein</fullName>
    </recommendedName>
</protein>
<dbReference type="RefSeq" id="XP_067692916.1">
    <property type="nucleotide sequence ID" value="XM_067837128.1"/>
</dbReference>
<dbReference type="AlphaFoldDB" id="A0A836HLJ7"/>
<dbReference type="EMBL" id="JAFHKP010000023">
    <property type="protein sequence ID" value="KAG5478858.1"/>
    <property type="molecule type" value="Genomic_DNA"/>
</dbReference>
<dbReference type="KEGG" id="lenr:94172638"/>
<keyword evidence="1" id="KW-0812">Transmembrane</keyword>
<feature type="transmembrane region" description="Helical" evidence="1">
    <location>
        <begin position="12"/>
        <end position="32"/>
    </location>
</feature>
<feature type="transmembrane region" description="Helical" evidence="1">
    <location>
        <begin position="38"/>
        <end position="56"/>
    </location>
</feature>
<evidence type="ECO:0008006" key="4">
    <source>
        <dbReference type="Google" id="ProtNLM"/>
    </source>
</evidence>
<proteinExistence type="predicted"/>
<keyword evidence="3" id="KW-1185">Reference proteome</keyword>
<accession>A0A836HLJ7</accession>
<dbReference type="GeneID" id="94172638"/>
<evidence type="ECO:0000313" key="3">
    <source>
        <dbReference type="Proteomes" id="UP000674179"/>
    </source>
</evidence>
<feature type="transmembrane region" description="Helical" evidence="1">
    <location>
        <begin position="150"/>
        <end position="170"/>
    </location>
</feature>
<dbReference type="UniPathway" id="UPA00378"/>
<evidence type="ECO:0000256" key="1">
    <source>
        <dbReference type="SAM" id="Phobius"/>
    </source>
</evidence>
<sequence>MPLSRVSYYLDKNGNFGVVALVLLVNAYALQYLPSTVVVFYLTSCACIAAAVSKGLKRVIKQPRPPGALKASPGIPSNHATSLSFLGVATVYGLQRYTESTAAFRGTNQALLHAPSLLFLPLTPVWPIQVLFTVYSVYASSLRVTWGHHTVAQVCAGYVLGFLLAIFSLAVNYHGYTGSRAGGRVDDLPLPMKVFMVLASVAITAMATRSIIRGARTPCVAHISPSPS</sequence>
<comment type="caution">
    <text evidence="2">The sequence shown here is derived from an EMBL/GenBank/DDBJ whole genome shotgun (WGS) entry which is preliminary data.</text>
</comment>
<evidence type="ECO:0000313" key="2">
    <source>
        <dbReference type="EMBL" id="KAG5478858.1"/>
    </source>
</evidence>
<keyword evidence="1" id="KW-1133">Transmembrane helix</keyword>
<reference evidence="2 3" key="1">
    <citation type="submission" date="2021-02" db="EMBL/GenBank/DDBJ databases">
        <title>Leishmania (Mundinia) enrietti genome sequencing and assembly.</title>
        <authorList>
            <person name="Almutairi H."/>
            <person name="Gatherer D."/>
        </authorList>
    </citation>
    <scope>NUCLEOTIDE SEQUENCE [LARGE SCALE GENOMIC DNA]</scope>
    <source>
        <strain evidence="2">CUR178</strain>
    </source>
</reference>
<gene>
    <name evidence="2" type="ORF">CUR178_05438</name>
</gene>